<dbReference type="PhylomeDB" id="A0A0G4HUE7"/>
<dbReference type="VEuPathDB" id="CryptoDB:Cvel_8634"/>
<name>A0A0G4HUE7_9ALVE</name>
<evidence type="ECO:0000313" key="2">
    <source>
        <dbReference type="EMBL" id="CEM48048.1"/>
    </source>
</evidence>
<dbReference type="EMBL" id="CDMZ01003919">
    <property type="protein sequence ID" value="CEM48048.1"/>
    <property type="molecule type" value="Genomic_DNA"/>
</dbReference>
<organism evidence="2">
    <name type="scientific">Chromera velia CCMP2878</name>
    <dbReference type="NCBI Taxonomy" id="1169474"/>
    <lineage>
        <taxon>Eukaryota</taxon>
        <taxon>Sar</taxon>
        <taxon>Alveolata</taxon>
        <taxon>Colpodellida</taxon>
        <taxon>Chromeraceae</taxon>
        <taxon>Chromera</taxon>
    </lineage>
</organism>
<dbReference type="GO" id="GO:0003676">
    <property type="term" value="F:nucleic acid binding"/>
    <property type="evidence" value="ECO:0007669"/>
    <property type="project" value="InterPro"/>
</dbReference>
<protein>
    <recommendedName>
        <fullName evidence="1">Reverse transcriptase Ty1/copia-type domain-containing protein</fullName>
    </recommendedName>
</protein>
<dbReference type="Pfam" id="PF07727">
    <property type="entry name" value="RVT_2"/>
    <property type="match status" value="1"/>
</dbReference>
<dbReference type="AlphaFoldDB" id="A0A0G4HUE7"/>
<dbReference type="InterPro" id="IPR013103">
    <property type="entry name" value="RVT_2"/>
</dbReference>
<sequence length="295" mass="33217">MKGGKRIAKSRLVARGFQDPRDAEILKTYSGTADAGLARVAFVWALSRGWEAAKVDVSTAFLQAPIEDGVWLRLPHDLPVEVYPGLRYGVFIKIVKAVYGLKDAPKKYTDYFKRKGISICAAISKYGATKLYRLPVHTTPEGKESKRLIGEKYLVFVRDYLLPAMEENMPCGRYVEKHAFYDCDSSHADDKVHHLAFEHKLTLHPLAVKMWLCNIIEKYWGIMNTEVYEGGTKVYDNVDDLWAAMEVAHNKYWGVGGRGKEISLQMAAKVPAFMKAILKADGQHISAAQARKISF</sequence>
<dbReference type="Gene3D" id="3.30.420.10">
    <property type="entry name" value="Ribonuclease H-like superfamily/Ribonuclease H"/>
    <property type="match status" value="1"/>
</dbReference>
<accession>A0A0G4HUE7</accession>
<dbReference type="InterPro" id="IPR036397">
    <property type="entry name" value="RNaseH_sf"/>
</dbReference>
<reference evidence="2" key="1">
    <citation type="submission" date="2014-11" db="EMBL/GenBank/DDBJ databases">
        <authorList>
            <person name="Otto D Thomas"/>
            <person name="Naeem Raeece"/>
        </authorList>
    </citation>
    <scope>NUCLEOTIDE SEQUENCE</scope>
</reference>
<proteinExistence type="predicted"/>
<feature type="domain" description="Reverse transcriptase Ty1/copia-type" evidence="1">
    <location>
        <begin position="9"/>
        <end position="109"/>
    </location>
</feature>
<evidence type="ECO:0000259" key="1">
    <source>
        <dbReference type="Pfam" id="PF07727"/>
    </source>
</evidence>
<gene>
    <name evidence="2" type="ORF">Cvel_8634</name>
</gene>